<proteinExistence type="predicted"/>
<sequence>MRNLAFTSDSQQSIKLGDSSDVLSLKVTELNQPVDLSKASSITVKIGNAQGFLTDINVEVSSLKYPTDGIIDVVISSKISSELPAGQYLIEVWIKDAQGNTVIYPDTSYPTVIGFSIKKNIMTATSTVITTITLADFETKFDDMQKDLQDKVTSGYFKGDKGDTGDSAYAVAKAGGFKGTESEWLASLKGATGATGTVDNAGLISAPAFQSLQTQVNNLQVGGQNYLLNSATLRSGWGANLSAKAEIFELITEAGVDNTVLHVKNSLGTAAIGLYQILTHKFEVGKAITQSVMVRGHGQLYLGFGAVNKTFTIDSDAYTKIYLPGIVTDTGGVFKLYANDIGEIWCHSPKIETGNLATDWCLNPSEILTQSDYAKIKAAIVALGGTLS</sequence>
<keyword evidence="2" id="KW-1185">Reference proteome</keyword>
<reference evidence="2" key="1">
    <citation type="journal article" date="2019" name="Int. J. Syst. Evol. Microbiol.">
        <title>The Global Catalogue of Microorganisms (GCM) 10K type strain sequencing project: providing services to taxonomists for standard genome sequencing and annotation.</title>
        <authorList>
            <consortium name="The Broad Institute Genomics Platform"/>
            <consortium name="The Broad Institute Genome Sequencing Center for Infectious Disease"/>
            <person name="Wu L."/>
            <person name="Ma J."/>
        </authorList>
    </citation>
    <scope>NUCLEOTIDE SEQUENCE [LARGE SCALE GENOMIC DNA]</scope>
    <source>
        <strain evidence="2">CCM 8904</strain>
    </source>
</reference>
<protein>
    <submittedName>
        <fullName evidence="1">Uncharacterized protein</fullName>
    </submittedName>
</protein>
<organism evidence="1 2">
    <name type="scientific">Loigolactobacillus jiayinensis</name>
    <dbReference type="NCBI Taxonomy" id="2486016"/>
    <lineage>
        <taxon>Bacteria</taxon>
        <taxon>Bacillati</taxon>
        <taxon>Bacillota</taxon>
        <taxon>Bacilli</taxon>
        <taxon>Lactobacillales</taxon>
        <taxon>Lactobacillaceae</taxon>
        <taxon>Loigolactobacillus</taxon>
    </lineage>
</organism>
<dbReference type="EMBL" id="JBHSSL010000041">
    <property type="protein sequence ID" value="MFC6170340.1"/>
    <property type="molecule type" value="Genomic_DNA"/>
</dbReference>
<dbReference type="Proteomes" id="UP001596289">
    <property type="component" value="Unassembled WGS sequence"/>
</dbReference>
<evidence type="ECO:0000313" key="1">
    <source>
        <dbReference type="EMBL" id="MFC6170340.1"/>
    </source>
</evidence>
<comment type="caution">
    <text evidence="1">The sequence shown here is derived from an EMBL/GenBank/DDBJ whole genome shotgun (WGS) entry which is preliminary data.</text>
</comment>
<evidence type="ECO:0000313" key="2">
    <source>
        <dbReference type="Proteomes" id="UP001596289"/>
    </source>
</evidence>
<name>A0ABW1RBT7_9LACO</name>
<gene>
    <name evidence="1" type="ORF">ACFQGP_07110</name>
</gene>
<accession>A0ABW1RBT7</accession>
<dbReference type="RefSeq" id="WP_125552672.1">
    <property type="nucleotide sequence ID" value="NZ_JBHSSL010000041.1"/>
</dbReference>